<protein>
    <recommendedName>
        <fullName evidence="1">CHK kinase-like domain-containing protein</fullName>
    </recommendedName>
</protein>
<organism evidence="2 3">
    <name type="scientific">Drosophila gunungcola</name>
    <name type="common">fruit fly</name>
    <dbReference type="NCBI Taxonomy" id="103775"/>
    <lineage>
        <taxon>Eukaryota</taxon>
        <taxon>Metazoa</taxon>
        <taxon>Ecdysozoa</taxon>
        <taxon>Arthropoda</taxon>
        <taxon>Hexapoda</taxon>
        <taxon>Insecta</taxon>
        <taxon>Pterygota</taxon>
        <taxon>Neoptera</taxon>
        <taxon>Endopterygota</taxon>
        <taxon>Diptera</taxon>
        <taxon>Brachycera</taxon>
        <taxon>Muscomorpha</taxon>
        <taxon>Ephydroidea</taxon>
        <taxon>Drosophilidae</taxon>
        <taxon>Drosophila</taxon>
        <taxon>Sophophora</taxon>
    </lineage>
</organism>
<dbReference type="InterPro" id="IPR004119">
    <property type="entry name" value="EcKL"/>
</dbReference>
<gene>
    <name evidence="2" type="ORF">M5D96_008894</name>
</gene>
<dbReference type="Proteomes" id="UP001059596">
    <property type="component" value="Unassembled WGS sequence"/>
</dbReference>
<comment type="caution">
    <text evidence="2">The sequence shown here is derived from an EMBL/GenBank/DDBJ whole genome shotgun (WGS) entry which is preliminary data.</text>
</comment>
<dbReference type="PANTHER" id="PTHR11012:SF56">
    <property type="entry name" value="CHK KINASE-LIKE DOMAIN-CONTAINING PROTEIN-RELATED"/>
    <property type="match status" value="1"/>
</dbReference>
<dbReference type="AlphaFoldDB" id="A0A9P9YK69"/>
<dbReference type="SUPFAM" id="SSF56112">
    <property type="entry name" value="Protein kinase-like (PK-like)"/>
    <property type="match status" value="1"/>
</dbReference>
<name>A0A9P9YK69_9MUSC</name>
<reference evidence="2" key="1">
    <citation type="journal article" date="2023" name="Genome Biol. Evol.">
        <title>Long-read-based Genome Assembly of Drosophila gunungcola Reveals Fewer Chemosensory Genes in Flower-breeding Species.</title>
        <authorList>
            <person name="Negi A."/>
            <person name="Liao B.Y."/>
            <person name="Yeh S.D."/>
        </authorList>
    </citation>
    <scope>NUCLEOTIDE SEQUENCE</scope>
    <source>
        <strain evidence="2">Sukarami</strain>
    </source>
</reference>
<sequence>MCSIVFDAEVVSPPSHLNVAFFEDVLETALRTTRVQMLTIHIRMGSSTGENYCSQIYRANVSFKRPDHPEQHMAFIVKSVPHLNSVEFIEDLEVYLKEKITYHEVLPRLELMMQCKRRFGPNKMCSIVFDAEVVSPPSHLNVAFFEDVLETALRTTRVQMLTIHIRMGSSTGENYCSQIYRANVSFKRPDHPEQHMAFIVKSVPHLNSVEFIEDLEVYLKEKITYHEVLPRLELMMQCKRRFGPKLFQCIKRPESTLVFEDLSQMDFVMASREIGLDEEHCLLVMERLAEFHATSMVLAVLDPHIFDAYADGMLSPRGLAKDDGMLMRFFSGNGKELHNLVSSWPGFERIAEKIEKYLQNQRCNLVRSQAPQDNEVKVLNHGDLWVNNMLFKYDTAHRPQDLILIDFQLSVWGSPGIDLNYFFYTSLTLDVLRHRRPQLLRCYHARLAKTLLNLDLGVPVPSYEQIQNEVHRREAYGFFASYGIFPTVSQDKAQTADNNLENFKDEDFAKHKVRQMFESRRLAETLRYSLPHFERAGVLD</sequence>
<proteinExistence type="predicted"/>
<evidence type="ECO:0000313" key="2">
    <source>
        <dbReference type="EMBL" id="KAI8038205.1"/>
    </source>
</evidence>
<keyword evidence="3" id="KW-1185">Reference proteome</keyword>
<feature type="domain" description="CHK kinase-like" evidence="1">
    <location>
        <begin position="257"/>
        <end position="453"/>
    </location>
</feature>
<dbReference type="Pfam" id="PF02958">
    <property type="entry name" value="EcKL"/>
    <property type="match status" value="2"/>
</dbReference>
<dbReference type="EMBL" id="JAMKOV010000008">
    <property type="protein sequence ID" value="KAI8038205.1"/>
    <property type="molecule type" value="Genomic_DNA"/>
</dbReference>
<dbReference type="InterPro" id="IPR011009">
    <property type="entry name" value="Kinase-like_dom_sf"/>
</dbReference>
<evidence type="ECO:0000313" key="3">
    <source>
        <dbReference type="Proteomes" id="UP001059596"/>
    </source>
</evidence>
<accession>A0A9P9YK69</accession>
<dbReference type="PANTHER" id="PTHR11012">
    <property type="entry name" value="PROTEIN KINASE-LIKE DOMAIN-CONTAINING"/>
    <property type="match status" value="1"/>
</dbReference>
<dbReference type="SMART" id="SM00587">
    <property type="entry name" value="CHK"/>
    <property type="match status" value="1"/>
</dbReference>
<dbReference type="Gene3D" id="3.90.1200.10">
    <property type="match status" value="1"/>
</dbReference>
<dbReference type="InterPro" id="IPR015897">
    <property type="entry name" value="CHK_kinase-like"/>
</dbReference>
<evidence type="ECO:0000259" key="1">
    <source>
        <dbReference type="SMART" id="SM00587"/>
    </source>
</evidence>